<dbReference type="EMBL" id="JAAMPC010000002">
    <property type="protein sequence ID" value="KAG2327444.1"/>
    <property type="molecule type" value="Genomic_DNA"/>
</dbReference>
<name>A0A8X8B7G6_BRACI</name>
<evidence type="ECO:0000313" key="3">
    <source>
        <dbReference type="Proteomes" id="UP000886595"/>
    </source>
</evidence>
<proteinExistence type="predicted"/>
<reference evidence="2 3" key="1">
    <citation type="submission" date="2020-02" db="EMBL/GenBank/DDBJ databases">
        <authorList>
            <person name="Ma Q."/>
            <person name="Huang Y."/>
            <person name="Song X."/>
            <person name="Pei D."/>
        </authorList>
    </citation>
    <scope>NUCLEOTIDE SEQUENCE [LARGE SCALE GENOMIC DNA]</scope>
    <source>
        <strain evidence="2">Sxm20200214</strain>
        <tissue evidence="2">Leaf</tissue>
    </source>
</reference>
<feature type="compositionally biased region" description="Polar residues" evidence="1">
    <location>
        <begin position="26"/>
        <end position="36"/>
    </location>
</feature>
<protein>
    <submittedName>
        <fullName evidence="2">Uncharacterized protein</fullName>
    </submittedName>
</protein>
<organism evidence="2 3">
    <name type="scientific">Brassica carinata</name>
    <name type="common">Ethiopian mustard</name>
    <name type="synonym">Abyssinian cabbage</name>
    <dbReference type="NCBI Taxonomy" id="52824"/>
    <lineage>
        <taxon>Eukaryota</taxon>
        <taxon>Viridiplantae</taxon>
        <taxon>Streptophyta</taxon>
        <taxon>Embryophyta</taxon>
        <taxon>Tracheophyta</taxon>
        <taxon>Spermatophyta</taxon>
        <taxon>Magnoliopsida</taxon>
        <taxon>eudicotyledons</taxon>
        <taxon>Gunneridae</taxon>
        <taxon>Pentapetalae</taxon>
        <taxon>rosids</taxon>
        <taxon>malvids</taxon>
        <taxon>Brassicales</taxon>
        <taxon>Brassicaceae</taxon>
        <taxon>Brassiceae</taxon>
        <taxon>Brassica</taxon>
    </lineage>
</organism>
<dbReference type="AlphaFoldDB" id="A0A8X8B7G6"/>
<gene>
    <name evidence="2" type="ORF">Bca52824_010172</name>
</gene>
<evidence type="ECO:0000313" key="2">
    <source>
        <dbReference type="EMBL" id="KAG2327444.1"/>
    </source>
</evidence>
<feature type="compositionally biased region" description="Pro residues" evidence="1">
    <location>
        <begin position="1"/>
        <end position="18"/>
    </location>
</feature>
<feature type="region of interest" description="Disordered" evidence="1">
    <location>
        <begin position="1"/>
        <end position="46"/>
    </location>
</feature>
<dbReference type="Proteomes" id="UP000886595">
    <property type="component" value="Unassembled WGS sequence"/>
</dbReference>
<evidence type="ECO:0000256" key="1">
    <source>
        <dbReference type="SAM" id="MobiDB-lite"/>
    </source>
</evidence>
<sequence>MVYQPQPPPSSDPSPPPSDRFLGITSPETPSNNQNLETERVASNPFKLGSQRWRKCGKGVNVQTGEEVSVKLGHD</sequence>
<keyword evidence="3" id="KW-1185">Reference proteome</keyword>
<accession>A0A8X8B7G6</accession>
<comment type="caution">
    <text evidence="2">The sequence shown here is derived from an EMBL/GenBank/DDBJ whole genome shotgun (WGS) entry which is preliminary data.</text>
</comment>